<evidence type="ECO:0000313" key="3">
    <source>
        <dbReference type="Proteomes" id="UP000287247"/>
    </source>
</evidence>
<feature type="transmembrane region" description="Helical" evidence="1">
    <location>
        <begin position="85"/>
        <end position="105"/>
    </location>
</feature>
<dbReference type="AlphaFoldDB" id="A0A401IK57"/>
<keyword evidence="1" id="KW-1133">Transmembrane helix</keyword>
<feature type="transmembrane region" description="Helical" evidence="1">
    <location>
        <begin position="22"/>
        <end position="47"/>
    </location>
</feature>
<evidence type="ECO:0000313" key="2">
    <source>
        <dbReference type="EMBL" id="GBF81682.1"/>
    </source>
</evidence>
<reference evidence="3" key="1">
    <citation type="submission" date="2017-05" db="EMBL/GenBank/DDBJ databases">
        <title>Physiological properties and genetic analysis related to exopolysaccharide production of fresh-water unicellular cyanobacterium Aphanothece sacrum, Suizenji Nori, that has been cultured as a food source in Japan.</title>
        <authorList>
            <person name="Kanesaki Y."/>
            <person name="Yoshikawa S."/>
            <person name="Ohki K."/>
        </authorList>
    </citation>
    <scope>NUCLEOTIDE SEQUENCE [LARGE SCALE GENOMIC DNA]</scope>
    <source>
        <strain evidence="3">FPU1</strain>
    </source>
</reference>
<dbReference type="Proteomes" id="UP000287247">
    <property type="component" value="Unassembled WGS sequence"/>
</dbReference>
<gene>
    <name evidence="2" type="ORF">AsFPU1_3100</name>
</gene>
<accession>A0A401IK57</accession>
<keyword evidence="1" id="KW-0472">Membrane</keyword>
<dbReference type="EMBL" id="BDQK01000013">
    <property type="protein sequence ID" value="GBF81682.1"/>
    <property type="molecule type" value="Genomic_DNA"/>
</dbReference>
<evidence type="ECO:0000256" key="1">
    <source>
        <dbReference type="SAM" id="Phobius"/>
    </source>
</evidence>
<proteinExistence type="predicted"/>
<comment type="caution">
    <text evidence="2">The sequence shown here is derived from an EMBL/GenBank/DDBJ whole genome shotgun (WGS) entry which is preliminary data.</text>
</comment>
<name>A0A401IK57_APHSA</name>
<organism evidence="2 3">
    <name type="scientific">Aphanothece sacrum FPU1</name>
    <dbReference type="NCBI Taxonomy" id="1920663"/>
    <lineage>
        <taxon>Bacteria</taxon>
        <taxon>Bacillati</taxon>
        <taxon>Cyanobacteriota</taxon>
        <taxon>Cyanophyceae</taxon>
        <taxon>Oscillatoriophycideae</taxon>
        <taxon>Chroococcales</taxon>
        <taxon>Aphanothecaceae</taxon>
        <taxon>Aphanothece</taxon>
    </lineage>
</organism>
<feature type="transmembrane region" description="Helical" evidence="1">
    <location>
        <begin position="59"/>
        <end position="79"/>
    </location>
</feature>
<keyword evidence="3" id="KW-1185">Reference proteome</keyword>
<protein>
    <submittedName>
        <fullName evidence="2">Diguanylate phosphodiesterase</fullName>
    </submittedName>
</protein>
<dbReference type="RefSeq" id="WP_124972473.1">
    <property type="nucleotide sequence ID" value="NZ_BDQK01000013.1"/>
</dbReference>
<sequence>MQTLTSLTNTFLESLGNAMNTLLNWAIIFIQIIASLIYLLLVALATISVEIYHWLAKSLRWLFGAAITFIHWLDASLHISENGFLYGFSIVIVILVFMLVLLVGLSSRTRDLEDQNRSLHQQNANLLSQQRALDNKLEEDRRARRVQNIVNGAVKVGQFFLGGE</sequence>
<keyword evidence="1" id="KW-0812">Transmembrane</keyword>